<gene>
    <name evidence="3" type="ORF">JJQ90_01775</name>
</gene>
<sequence length="173" mass="17437">MTFRRLAFALPLLAALPLASPAQAQRAGLYDVTGTNLDGTTYTGLAQIQTAGLASFAIRWRIGNQTVEGVGFASGRTVTVAYGLQQRPGLGIYTLNADGSLEGEWTIVGANANGTERLVPRDAAPTATPAPTTPAPTTPAPATPAPTTPATPAVPAPAAPAEAAPAPTTPAPQ</sequence>
<organism evidence="3 4">
    <name type="scientific">Falsiroseomonas oleicola</name>
    <dbReference type="NCBI Taxonomy" id="2801474"/>
    <lineage>
        <taxon>Bacteria</taxon>
        <taxon>Pseudomonadati</taxon>
        <taxon>Pseudomonadota</taxon>
        <taxon>Alphaproteobacteria</taxon>
        <taxon>Acetobacterales</taxon>
        <taxon>Roseomonadaceae</taxon>
        <taxon>Falsiroseomonas</taxon>
    </lineage>
</organism>
<feature type="region of interest" description="Disordered" evidence="1">
    <location>
        <begin position="122"/>
        <end position="173"/>
    </location>
</feature>
<evidence type="ECO:0000256" key="1">
    <source>
        <dbReference type="SAM" id="MobiDB-lite"/>
    </source>
</evidence>
<proteinExistence type="predicted"/>
<protein>
    <submittedName>
        <fullName evidence="3">Uncharacterized protein</fullName>
    </submittedName>
</protein>
<keyword evidence="2" id="KW-0732">Signal</keyword>
<accession>A0ABS6H1X5</accession>
<dbReference type="Proteomes" id="UP000689967">
    <property type="component" value="Unassembled WGS sequence"/>
</dbReference>
<keyword evidence="4" id="KW-1185">Reference proteome</keyword>
<feature type="compositionally biased region" description="Pro residues" evidence="1">
    <location>
        <begin position="131"/>
        <end position="158"/>
    </location>
</feature>
<evidence type="ECO:0000313" key="3">
    <source>
        <dbReference type="EMBL" id="MBU8542414.1"/>
    </source>
</evidence>
<evidence type="ECO:0000256" key="2">
    <source>
        <dbReference type="SAM" id="SignalP"/>
    </source>
</evidence>
<evidence type="ECO:0000313" key="4">
    <source>
        <dbReference type="Proteomes" id="UP000689967"/>
    </source>
</evidence>
<feature type="chain" id="PRO_5046739510" evidence="2">
    <location>
        <begin position="25"/>
        <end position="173"/>
    </location>
</feature>
<dbReference type="RefSeq" id="WP_216872749.1">
    <property type="nucleotide sequence ID" value="NZ_JAERQM010000001.1"/>
</dbReference>
<name>A0ABS6H1X5_9PROT</name>
<dbReference type="EMBL" id="JAERQM010000001">
    <property type="protein sequence ID" value="MBU8542414.1"/>
    <property type="molecule type" value="Genomic_DNA"/>
</dbReference>
<feature type="signal peptide" evidence="2">
    <location>
        <begin position="1"/>
        <end position="24"/>
    </location>
</feature>
<comment type="caution">
    <text evidence="3">The sequence shown here is derived from an EMBL/GenBank/DDBJ whole genome shotgun (WGS) entry which is preliminary data.</text>
</comment>
<reference evidence="3 4" key="1">
    <citation type="submission" date="2021-01" db="EMBL/GenBank/DDBJ databases">
        <title>Roseomonas sp. nov, a bacterium isolated from an oil production mixture in Yumen Oilfield.</title>
        <authorList>
            <person name="Wu D."/>
        </authorList>
    </citation>
    <scope>NUCLEOTIDE SEQUENCE [LARGE SCALE GENOMIC DNA]</scope>
    <source>
        <strain evidence="3 4">ROY-5-3</strain>
    </source>
</reference>